<dbReference type="OrthoDB" id="2149840at2759"/>
<evidence type="ECO:0000256" key="1">
    <source>
        <dbReference type="SAM" id="Phobius"/>
    </source>
</evidence>
<evidence type="ECO:0000313" key="3">
    <source>
        <dbReference type="EMBL" id="KAI8035521.1"/>
    </source>
</evidence>
<feature type="transmembrane region" description="Helical" evidence="1">
    <location>
        <begin position="264"/>
        <end position="282"/>
    </location>
</feature>
<organism evidence="3 4">
    <name type="scientific">Drosophila gunungcola</name>
    <name type="common">fruit fly</name>
    <dbReference type="NCBI Taxonomy" id="103775"/>
    <lineage>
        <taxon>Eukaryota</taxon>
        <taxon>Metazoa</taxon>
        <taxon>Ecdysozoa</taxon>
        <taxon>Arthropoda</taxon>
        <taxon>Hexapoda</taxon>
        <taxon>Insecta</taxon>
        <taxon>Pterygota</taxon>
        <taxon>Neoptera</taxon>
        <taxon>Endopterygota</taxon>
        <taxon>Diptera</taxon>
        <taxon>Brachycera</taxon>
        <taxon>Muscomorpha</taxon>
        <taxon>Ephydroidea</taxon>
        <taxon>Drosophilidae</taxon>
        <taxon>Drosophila</taxon>
        <taxon>Sophophora</taxon>
    </lineage>
</organism>
<feature type="domain" description="Heparan-alpha-glucosaminide N-acetyltransferase catalytic" evidence="2">
    <location>
        <begin position="189"/>
        <end position="310"/>
    </location>
</feature>
<dbReference type="PANTHER" id="PTHR31061">
    <property type="entry name" value="LD22376P"/>
    <property type="match status" value="1"/>
</dbReference>
<feature type="transmembrane region" description="Helical" evidence="1">
    <location>
        <begin position="294"/>
        <end position="311"/>
    </location>
</feature>
<dbReference type="Pfam" id="PF07786">
    <property type="entry name" value="HGSNAT_cat"/>
    <property type="match status" value="1"/>
</dbReference>
<dbReference type="AlphaFoldDB" id="A0A9P9YET9"/>
<gene>
    <name evidence="3" type="ORF">M5D96_011744</name>
</gene>
<dbReference type="PANTHER" id="PTHR31061:SF24">
    <property type="entry name" value="LD22376P"/>
    <property type="match status" value="1"/>
</dbReference>
<feature type="transmembrane region" description="Helical" evidence="1">
    <location>
        <begin position="551"/>
        <end position="571"/>
    </location>
</feature>
<feature type="transmembrane region" description="Helical" evidence="1">
    <location>
        <begin position="481"/>
        <end position="504"/>
    </location>
</feature>
<feature type="transmembrane region" description="Helical" evidence="1">
    <location>
        <begin position="196"/>
        <end position="217"/>
    </location>
</feature>
<dbReference type="InterPro" id="IPR012429">
    <property type="entry name" value="HGSNAT_cat"/>
</dbReference>
<keyword evidence="1" id="KW-0812">Transmembrane</keyword>
<feature type="transmembrane region" description="Helical" evidence="1">
    <location>
        <begin position="416"/>
        <end position="438"/>
    </location>
</feature>
<accession>A0A9P9YET9</accession>
<dbReference type="EMBL" id="JAMKOV010000035">
    <property type="protein sequence ID" value="KAI8035521.1"/>
    <property type="molecule type" value="Genomic_DNA"/>
</dbReference>
<feature type="transmembrane region" description="Helical" evidence="1">
    <location>
        <begin position="450"/>
        <end position="469"/>
    </location>
</feature>
<feature type="transmembrane region" description="Helical" evidence="1">
    <location>
        <begin position="223"/>
        <end position="243"/>
    </location>
</feature>
<name>A0A9P9YET9_9MUSC</name>
<sequence>MSLFVEYTEPKWRNLDMRALSVDEFYLYLRSGFHKESYLYSLSDECYTCPYSKVKALPAADVAAGVAVDVAEPLRLNSAFGLNFKIYEHDQGHYAYDNVTSLCWLRRTDLQEFGVYNLTLQANGTCTFAVDKAGVPINYAFLAVFVLVAALLITLKLVSCAWRCYRYDEAAAAADSIGAAATKATQRKRLRSLDTFRGLSIVLMIFVNSGGGGFAWIEHAAWNGLHLADVVFPSFLWIMGVCIPLSVKSQLSRGNSKARICLRIVWRSIKLFAIGLCLNSMGGTNLEQLRLMGVLQRFGVAFLVVGVLHTLCSRREPISPQRSWQRAVHDVCLFSGELAVLLALVATYLGLTFGLRVPGCPRGYLGPGGKHDYVAHPKCIGGAAGYVDLQVLGNAHIYQHPTAKYVYDSTAFDPEGIFGCILSVVQVLLGAFAGVTLLVHPTWQSRIRRWLILSVVLGLIGGALCGFSREGGAIPVNKNLWSLSFVCVTVSMALVILSLLYYFIDVRESWSWSGHPFTECGMNAIVMYVGHTVMHKMLPWHWRIGEMNTHFMLLLEATWNTLVWVGIALYLDAQEFYYSL</sequence>
<feature type="transmembrane region" description="Helical" evidence="1">
    <location>
        <begin position="139"/>
        <end position="158"/>
    </location>
</feature>
<evidence type="ECO:0000259" key="2">
    <source>
        <dbReference type="Pfam" id="PF07786"/>
    </source>
</evidence>
<evidence type="ECO:0000313" key="4">
    <source>
        <dbReference type="Proteomes" id="UP001059596"/>
    </source>
</evidence>
<dbReference type="Proteomes" id="UP001059596">
    <property type="component" value="Unassembled WGS sequence"/>
</dbReference>
<keyword evidence="1" id="KW-1133">Transmembrane helix</keyword>
<reference evidence="3" key="1">
    <citation type="journal article" date="2023" name="Genome Biol. Evol.">
        <title>Long-read-based Genome Assembly of Drosophila gunungcola Reveals Fewer Chemosensory Genes in Flower-breeding Species.</title>
        <authorList>
            <person name="Negi A."/>
            <person name="Liao B.Y."/>
            <person name="Yeh S.D."/>
        </authorList>
    </citation>
    <scope>NUCLEOTIDE SEQUENCE</scope>
    <source>
        <strain evidence="3">Sukarami</strain>
    </source>
</reference>
<protein>
    <recommendedName>
        <fullName evidence="2">Heparan-alpha-glucosaminide N-acetyltransferase catalytic domain-containing protein</fullName>
    </recommendedName>
</protein>
<feature type="transmembrane region" description="Helical" evidence="1">
    <location>
        <begin position="331"/>
        <end position="351"/>
    </location>
</feature>
<proteinExistence type="predicted"/>
<keyword evidence="1" id="KW-0472">Membrane</keyword>
<comment type="caution">
    <text evidence="3">The sequence shown here is derived from an EMBL/GenBank/DDBJ whole genome shotgun (WGS) entry which is preliminary data.</text>
</comment>
<keyword evidence="4" id="KW-1185">Reference proteome</keyword>